<dbReference type="RefSeq" id="WP_110823334.1">
    <property type="nucleotide sequence ID" value="NZ_PRLG01000039.1"/>
</dbReference>
<dbReference type="InterPro" id="IPR037923">
    <property type="entry name" value="HTH-like"/>
</dbReference>
<evidence type="ECO:0000259" key="4">
    <source>
        <dbReference type="PROSITE" id="PS01124"/>
    </source>
</evidence>
<reference evidence="5 6" key="1">
    <citation type="submission" date="2018-01" db="EMBL/GenBank/DDBJ databases">
        <title>Genome sequence of the PGP bacterium Paenibacillus illinoisensis E3.</title>
        <authorList>
            <person name="Rolli E."/>
            <person name="Marasco R."/>
            <person name="Bessem C."/>
            <person name="Michoud G."/>
            <person name="Gaiarsa S."/>
            <person name="Borin S."/>
            <person name="Daffonchio D."/>
        </authorList>
    </citation>
    <scope>NUCLEOTIDE SEQUENCE [LARGE SCALE GENOMIC DNA]</scope>
    <source>
        <strain evidence="5 6">E3</strain>
    </source>
</reference>
<dbReference type="Gene3D" id="1.10.10.60">
    <property type="entry name" value="Homeodomain-like"/>
    <property type="match status" value="2"/>
</dbReference>
<dbReference type="PANTHER" id="PTHR46796:SF2">
    <property type="entry name" value="TRANSCRIPTIONAL REGULATORY PROTEIN"/>
    <property type="match status" value="1"/>
</dbReference>
<dbReference type="InterPro" id="IPR003313">
    <property type="entry name" value="AraC-bd"/>
</dbReference>
<proteinExistence type="predicted"/>
<feature type="domain" description="HTH araC/xylS-type" evidence="4">
    <location>
        <begin position="171"/>
        <end position="268"/>
    </location>
</feature>
<dbReference type="PRINTS" id="PR00032">
    <property type="entry name" value="HTHARAC"/>
</dbReference>
<comment type="caution">
    <text evidence="5">The sequence shown here is derived from an EMBL/GenBank/DDBJ whole genome shotgun (WGS) entry which is preliminary data.</text>
</comment>
<dbReference type="GO" id="GO:0043565">
    <property type="term" value="F:sequence-specific DNA binding"/>
    <property type="evidence" value="ECO:0007669"/>
    <property type="project" value="InterPro"/>
</dbReference>
<name>A0A2W0CPA2_9BACL</name>
<gene>
    <name evidence="5" type="ORF">PIL02S_07085</name>
</gene>
<keyword evidence="2" id="KW-0238">DNA-binding</keyword>
<protein>
    <recommendedName>
        <fullName evidence="4">HTH araC/xylS-type domain-containing protein</fullName>
    </recommendedName>
</protein>
<dbReference type="InterPro" id="IPR014710">
    <property type="entry name" value="RmlC-like_jellyroll"/>
</dbReference>
<dbReference type="Pfam" id="PF02311">
    <property type="entry name" value="AraC_binding"/>
    <property type="match status" value="1"/>
</dbReference>
<dbReference type="Pfam" id="PF12833">
    <property type="entry name" value="HTH_18"/>
    <property type="match status" value="1"/>
</dbReference>
<dbReference type="OrthoDB" id="183331at2"/>
<dbReference type="CDD" id="cd07001">
    <property type="entry name" value="cupin_YbfI-like_N"/>
    <property type="match status" value="1"/>
</dbReference>
<evidence type="ECO:0000313" key="5">
    <source>
        <dbReference type="EMBL" id="PYY25471.1"/>
    </source>
</evidence>
<keyword evidence="1" id="KW-0805">Transcription regulation</keyword>
<evidence type="ECO:0000256" key="2">
    <source>
        <dbReference type="ARBA" id="ARBA00023125"/>
    </source>
</evidence>
<evidence type="ECO:0000313" key="6">
    <source>
        <dbReference type="Proteomes" id="UP000247459"/>
    </source>
</evidence>
<dbReference type="InterPro" id="IPR009057">
    <property type="entry name" value="Homeodomain-like_sf"/>
</dbReference>
<dbReference type="SUPFAM" id="SSF46689">
    <property type="entry name" value="Homeodomain-like"/>
    <property type="match status" value="2"/>
</dbReference>
<dbReference type="SMART" id="SM00342">
    <property type="entry name" value="HTH_ARAC"/>
    <property type="match status" value="1"/>
</dbReference>
<dbReference type="EMBL" id="PRLG01000039">
    <property type="protein sequence ID" value="PYY25471.1"/>
    <property type="molecule type" value="Genomic_DNA"/>
</dbReference>
<dbReference type="SUPFAM" id="SSF51215">
    <property type="entry name" value="Regulatory protein AraC"/>
    <property type="match status" value="1"/>
</dbReference>
<dbReference type="Gene3D" id="2.60.120.10">
    <property type="entry name" value="Jelly Rolls"/>
    <property type="match status" value="1"/>
</dbReference>
<organism evidence="5 6">
    <name type="scientific">Paenibacillus illinoisensis</name>
    <dbReference type="NCBI Taxonomy" id="59845"/>
    <lineage>
        <taxon>Bacteria</taxon>
        <taxon>Bacillati</taxon>
        <taxon>Bacillota</taxon>
        <taxon>Bacilli</taxon>
        <taxon>Bacillales</taxon>
        <taxon>Paenibacillaceae</taxon>
        <taxon>Paenibacillus</taxon>
    </lineage>
</organism>
<accession>A0A2W0CPA2</accession>
<dbReference type="PROSITE" id="PS01124">
    <property type="entry name" value="HTH_ARAC_FAMILY_2"/>
    <property type="match status" value="1"/>
</dbReference>
<evidence type="ECO:0000256" key="1">
    <source>
        <dbReference type="ARBA" id="ARBA00023015"/>
    </source>
</evidence>
<dbReference type="AlphaFoldDB" id="A0A2W0CPA2"/>
<keyword evidence="3" id="KW-0804">Transcription</keyword>
<dbReference type="InterPro" id="IPR050204">
    <property type="entry name" value="AraC_XylS_family_regulators"/>
</dbReference>
<sequence>MNREVRTVVFDTDLQLEAYQFQGIMQKFPNHFHDYYVIGFIEQGKRHLVCNNQEYVLNTGDMIVFNPHDPHACEGIDGRTLDYRCINIQPEVMREYTREITGQDYLPHFTAPVLYQHELVGSLNDLHLMILEEQSDFGKEELLLLLLEQLLRDYADVESPISSQDVTTEIKRICEYIESHYMESISLGELAERSGMSKYHLVRLFTRQKGISPYRYLETIRINQAKRLLEQGTLPLEVSAQTGFSDQSHFTNFFKKLIGLTPKQYHRIFNHEYESQRQQDRVSR</sequence>
<dbReference type="Proteomes" id="UP000247459">
    <property type="component" value="Unassembled WGS sequence"/>
</dbReference>
<dbReference type="GO" id="GO:0003700">
    <property type="term" value="F:DNA-binding transcription factor activity"/>
    <property type="evidence" value="ECO:0007669"/>
    <property type="project" value="InterPro"/>
</dbReference>
<dbReference type="PANTHER" id="PTHR46796">
    <property type="entry name" value="HTH-TYPE TRANSCRIPTIONAL ACTIVATOR RHAS-RELATED"/>
    <property type="match status" value="1"/>
</dbReference>
<dbReference type="InterPro" id="IPR018060">
    <property type="entry name" value="HTH_AraC"/>
</dbReference>
<dbReference type="InterPro" id="IPR020449">
    <property type="entry name" value="Tscrpt_reg_AraC-type_HTH"/>
</dbReference>
<evidence type="ECO:0000256" key="3">
    <source>
        <dbReference type="ARBA" id="ARBA00023163"/>
    </source>
</evidence>